<protein>
    <recommendedName>
        <fullName evidence="4">Secreted protein</fullName>
    </recommendedName>
</protein>
<reference evidence="2" key="1">
    <citation type="submission" date="2016-12" db="EMBL/GenBank/DDBJ databases">
        <title>The genomes of Aspergillus section Nigri reveals drivers in fungal speciation.</title>
        <authorList>
            <consortium name="DOE Joint Genome Institute"/>
            <person name="Vesth T.C."/>
            <person name="Nybo J."/>
            <person name="Theobald S."/>
            <person name="Brandl J."/>
            <person name="Frisvad J.C."/>
            <person name="Nielsen K.F."/>
            <person name="Lyhne E.K."/>
            <person name="Kogle M.E."/>
            <person name="Kuo A."/>
            <person name="Riley R."/>
            <person name="Clum A."/>
            <person name="Nolan M."/>
            <person name="Lipzen A."/>
            <person name="Salamov A."/>
            <person name="Henrissat B."/>
            <person name="Wiebenga A."/>
            <person name="De Vries R.P."/>
            <person name="Grigoriev I.V."/>
            <person name="Mortensen U.H."/>
            <person name="Andersen M.R."/>
            <person name="Baker S.E."/>
        </authorList>
    </citation>
    <scope>NUCLEOTIDE SEQUENCE [LARGE SCALE GENOMIC DNA]</scope>
    <source>
        <strain evidence="2">CBS 115656</strain>
    </source>
</reference>
<dbReference type="GeneID" id="37132166"/>
<proteinExistence type="predicted"/>
<sequence length="103" mass="11412">MVPFCSFTSFLLLGAEILCKRGFPSKREKRKKAQDGCGAVLDRAVPPRTLDKLLIGWGNRQRLYRERTNGRWGLIGVGSERGIAVLSRVELYGGGVSYLLATL</sequence>
<dbReference type="AlphaFoldDB" id="A0A318ZI56"/>
<keyword evidence="3" id="KW-1185">Reference proteome</keyword>
<gene>
    <name evidence="2" type="ORF">BO87DRAFT_9783</name>
</gene>
<dbReference type="OrthoDB" id="10330284at2759"/>
<feature type="signal peptide" evidence="1">
    <location>
        <begin position="1"/>
        <end position="19"/>
    </location>
</feature>
<evidence type="ECO:0000313" key="3">
    <source>
        <dbReference type="Proteomes" id="UP000247647"/>
    </source>
</evidence>
<keyword evidence="1" id="KW-0732">Signal</keyword>
<accession>A0A318ZI56</accession>
<feature type="chain" id="PRO_5016422203" description="Secreted protein" evidence="1">
    <location>
        <begin position="20"/>
        <end position="103"/>
    </location>
</feature>
<organism evidence="2 3">
    <name type="scientific">Aspergillus neoniger (strain CBS 115656)</name>
    <dbReference type="NCBI Taxonomy" id="1448310"/>
    <lineage>
        <taxon>Eukaryota</taxon>
        <taxon>Fungi</taxon>
        <taxon>Dikarya</taxon>
        <taxon>Ascomycota</taxon>
        <taxon>Pezizomycotina</taxon>
        <taxon>Eurotiomycetes</taxon>
        <taxon>Eurotiomycetidae</taxon>
        <taxon>Eurotiales</taxon>
        <taxon>Aspergillaceae</taxon>
        <taxon>Aspergillus</taxon>
        <taxon>Aspergillus subgen. Circumdati</taxon>
    </lineage>
</organism>
<dbReference type="Proteomes" id="UP000247647">
    <property type="component" value="Unassembled WGS sequence"/>
</dbReference>
<name>A0A318ZI56_ASPNB</name>
<evidence type="ECO:0000313" key="2">
    <source>
        <dbReference type="EMBL" id="PYH39918.1"/>
    </source>
</evidence>
<dbReference type="RefSeq" id="XP_025485396.1">
    <property type="nucleotide sequence ID" value="XM_025629710.1"/>
</dbReference>
<evidence type="ECO:0008006" key="4">
    <source>
        <dbReference type="Google" id="ProtNLM"/>
    </source>
</evidence>
<dbReference type="EMBL" id="KZ821445">
    <property type="protein sequence ID" value="PYH39918.1"/>
    <property type="molecule type" value="Genomic_DNA"/>
</dbReference>
<evidence type="ECO:0000256" key="1">
    <source>
        <dbReference type="SAM" id="SignalP"/>
    </source>
</evidence>